<organism evidence="1 2">
    <name type="scientific">Lipomyces kononenkoae</name>
    <name type="common">Yeast</name>
    <dbReference type="NCBI Taxonomy" id="34357"/>
    <lineage>
        <taxon>Eukaryota</taxon>
        <taxon>Fungi</taxon>
        <taxon>Dikarya</taxon>
        <taxon>Ascomycota</taxon>
        <taxon>Saccharomycotina</taxon>
        <taxon>Lipomycetes</taxon>
        <taxon>Lipomycetales</taxon>
        <taxon>Lipomycetaceae</taxon>
        <taxon>Lipomyces</taxon>
    </lineage>
</organism>
<proteinExistence type="predicted"/>
<evidence type="ECO:0000313" key="2">
    <source>
        <dbReference type="Proteomes" id="UP001433508"/>
    </source>
</evidence>
<sequence length="279" mass="31695">MLKQASYLRALQFLQGNEAGRQLDVHLSYTSFRYLEEQAQVLCGDAKYPRTLRVTIYTIPTALHGEPAPNIELCIMYSVRDILIQHNKRELVKYIHAVGESTYMFTDDLGRPSSNTPDGGLKYYRFGRSELVMIIEVGVSEAYLQLKADIELWLNSSQSPNGILLWLSEKPRFGIPSFESRSAYAALQHMFKSAMEQAGRDARLGPYIFNEHRWFGTLETASLEVEKICIHISLDERAVDDIRLEPVCLATDFVMEVLSGAAQDTAVARFSDYVNPREQ</sequence>
<dbReference type="EMBL" id="MU971452">
    <property type="protein sequence ID" value="KAK9234730.1"/>
    <property type="molecule type" value="Genomic_DNA"/>
</dbReference>
<accession>A0ACC3ST00</accession>
<gene>
    <name evidence="1" type="ORF">V1525DRAFT_428299</name>
</gene>
<keyword evidence="2" id="KW-1185">Reference proteome</keyword>
<comment type="caution">
    <text evidence="1">The sequence shown here is derived from an EMBL/GenBank/DDBJ whole genome shotgun (WGS) entry which is preliminary data.</text>
</comment>
<protein>
    <submittedName>
        <fullName evidence="1">Uncharacterized protein</fullName>
    </submittedName>
</protein>
<reference evidence="2" key="1">
    <citation type="journal article" date="2024" name="Front. Bioeng. Biotechnol.">
        <title>Genome-scale model development and genomic sequencing of the oleaginous clade Lipomyces.</title>
        <authorList>
            <person name="Czajka J.J."/>
            <person name="Han Y."/>
            <person name="Kim J."/>
            <person name="Mondo S.J."/>
            <person name="Hofstad B.A."/>
            <person name="Robles A."/>
            <person name="Haridas S."/>
            <person name="Riley R."/>
            <person name="LaButti K."/>
            <person name="Pangilinan J."/>
            <person name="Andreopoulos W."/>
            <person name="Lipzen A."/>
            <person name="Yan J."/>
            <person name="Wang M."/>
            <person name="Ng V."/>
            <person name="Grigoriev I.V."/>
            <person name="Spatafora J.W."/>
            <person name="Magnuson J.K."/>
            <person name="Baker S.E."/>
            <person name="Pomraning K.R."/>
        </authorList>
    </citation>
    <scope>NUCLEOTIDE SEQUENCE [LARGE SCALE GENOMIC DNA]</scope>
    <source>
        <strain evidence="2">CBS 7786</strain>
    </source>
</reference>
<dbReference type="Proteomes" id="UP001433508">
    <property type="component" value="Unassembled WGS sequence"/>
</dbReference>
<evidence type="ECO:0000313" key="1">
    <source>
        <dbReference type="EMBL" id="KAK9234730.1"/>
    </source>
</evidence>
<name>A0ACC3ST00_LIPKO</name>